<dbReference type="GeneTree" id="ENSGT01030000238493"/>
<reference evidence="2" key="3">
    <citation type="submission" date="2025-08" db="UniProtKB">
        <authorList>
            <consortium name="Ensembl"/>
        </authorList>
    </citation>
    <scope>IDENTIFICATION</scope>
</reference>
<accession>A0A3P8YA81</accession>
<dbReference type="Ensembl" id="ENSELUT00000021414.3">
    <property type="protein sequence ID" value="ENSELUP00000012986.3"/>
    <property type="gene ID" value="ENSELUG00000013178.3"/>
</dbReference>
<sequence>MTGMLYQFGSRHAAKNWPHSEYNPHPKRHKLQLPRRKEIILGRKFVLVIGDSHLRALLENIVPMPNRADCTGQTSMAFGFMSTPGARASHLMADVRGEVLPKDLVPDVVCLIAPGNNLEASPSITQAGEEFKQLLLAAKLRWPQVFVLDFPRRIDGKKDLNYQELLALEYETQAWDLGVTYRREMSRAFGPYERCYWCPDKIHLSDDFGMPVMAALSGQAGGAQPAEDQEPATPPRQAQAVQAAATGRKEALAAAPMQQGALTGALTAAAGR</sequence>
<reference evidence="2" key="4">
    <citation type="submission" date="2025-09" db="UniProtKB">
        <authorList>
            <consortium name="Ensembl"/>
        </authorList>
    </citation>
    <scope>IDENTIFICATION</scope>
</reference>
<keyword evidence="3" id="KW-1185">Reference proteome</keyword>
<evidence type="ECO:0000313" key="2">
    <source>
        <dbReference type="Ensembl" id="ENSELUP00000012986.3"/>
    </source>
</evidence>
<organism evidence="2 3">
    <name type="scientific">Esox lucius</name>
    <name type="common">Northern pike</name>
    <dbReference type="NCBI Taxonomy" id="8010"/>
    <lineage>
        <taxon>Eukaryota</taxon>
        <taxon>Metazoa</taxon>
        <taxon>Chordata</taxon>
        <taxon>Craniata</taxon>
        <taxon>Vertebrata</taxon>
        <taxon>Euteleostomi</taxon>
        <taxon>Actinopterygii</taxon>
        <taxon>Neopterygii</taxon>
        <taxon>Teleostei</taxon>
        <taxon>Protacanthopterygii</taxon>
        <taxon>Esociformes</taxon>
        <taxon>Esocidae</taxon>
        <taxon>Esox</taxon>
    </lineage>
</organism>
<reference evidence="3" key="1">
    <citation type="journal article" date="2014" name="PLoS ONE">
        <title>The genome and linkage map of the northern pike (Esox lucius): conserved synteny revealed between the salmonid sister group and the Neoteleostei.</title>
        <authorList>
            <person name="Rondeau E.B."/>
            <person name="Minkley D.R."/>
            <person name="Leong J.S."/>
            <person name="Messmer A.M."/>
            <person name="Jantzen J.R."/>
            <person name="von Schalburg K.R."/>
            <person name="Lemon C."/>
            <person name="Bird N.H."/>
            <person name="Koop B.F."/>
        </authorList>
    </citation>
    <scope>NUCLEOTIDE SEQUENCE</scope>
</reference>
<dbReference type="STRING" id="8010.ENSELUP00000012986"/>
<reference evidence="2" key="2">
    <citation type="submission" date="2020-02" db="EMBL/GenBank/DDBJ databases">
        <title>Esox lucius (northern pike) genome, fEsoLuc1, primary haplotype.</title>
        <authorList>
            <person name="Myers G."/>
            <person name="Karagic N."/>
            <person name="Meyer A."/>
            <person name="Pippel M."/>
            <person name="Reichard M."/>
            <person name="Winkler S."/>
            <person name="Tracey A."/>
            <person name="Sims Y."/>
            <person name="Howe K."/>
            <person name="Rhie A."/>
            <person name="Formenti G."/>
            <person name="Durbin R."/>
            <person name="Fedrigo O."/>
            <person name="Jarvis E.D."/>
        </authorList>
    </citation>
    <scope>NUCLEOTIDE SEQUENCE [LARGE SCALE GENOMIC DNA]</scope>
</reference>
<evidence type="ECO:0000313" key="3">
    <source>
        <dbReference type="Proteomes" id="UP000265140"/>
    </source>
</evidence>
<evidence type="ECO:0000256" key="1">
    <source>
        <dbReference type="SAM" id="MobiDB-lite"/>
    </source>
</evidence>
<dbReference type="AlphaFoldDB" id="A0A3P8YA81"/>
<dbReference type="InParanoid" id="A0A3P8YA81"/>
<feature type="region of interest" description="Disordered" evidence="1">
    <location>
        <begin position="219"/>
        <end position="245"/>
    </location>
</feature>
<name>A0A3P8YA81_ESOLU</name>
<feature type="compositionally biased region" description="Low complexity" evidence="1">
    <location>
        <begin position="235"/>
        <end position="245"/>
    </location>
</feature>
<protein>
    <submittedName>
        <fullName evidence="2">Uncharacterized protein</fullName>
    </submittedName>
</protein>
<proteinExistence type="predicted"/>
<dbReference type="Proteomes" id="UP000265140">
    <property type="component" value="Chromosome 7"/>
</dbReference>